<evidence type="ECO:0000256" key="9">
    <source>
        <dbReference type="ARBA" id="ARBA00023136"/>
    </source>
</evidence>
<dbReference type="InterPro" id="IPR038072">
    <property type="entry name" value="GspK_central_sf"/>
</dbReference>
<keyword evidence="13" id="KW-1185">Reference proteome</keyword>
<dbReference type="SUPFAM" id="SSF158544">
    <property type="entry name" value="GspK insert domain-like"/>
    <property type="match status" value="1"/>
</dbReference>
<comment type="subcellular location">
    <subcellularLocation>
        <location evidence="1">Cell inner membrane</location>
    </subcellularLocation>
</comment>
<sequence>MTTRSLAPRAGPEEGGFVLPAVLIILIVLSAAAATAALRLQTHTRLAGQRADGLRLQGLADGITRLVAFGLVVERSYRAPRLGLPEEGSPVLCQLPKGRSARIALRDQGALLDLNTTPRPQMEEDLRALGVPDRDAGTLAAEIVDFRDADETPEPGGGAEAAQYRARGLAHGPRNGPFVRADEIEQLPSMNPALAAVLLPVVTVFNPNGRLDTTRLRKVATAEGIRQPARPSQRQFLRVEVSVADATGARAGRSALVSTGNAPVGIGIVEWVRSVPAPQAGTPHPACARIAASLGLD</sequence>
<dbReference type="PANTHER" id="PTHR38831:SF2">
    <property type="entry name" value="TYPE II SECRETION SYSTEM PROTEIN K"/>
    <property type="match status" value="1"/>
</dbReference>
<keyword evidence="9 10" id="KW-0472">Membrane</keyword>
<evidence type="ECO:0000256" key="5">
    <source>
        <dbReference type="ARBA" id="ARBA00022519"/>
    </source>
</evidence>
<evidence type="ECO:0000313" key="13">
    <source>
        <dbReference type="Proteomes" id="UP001597176"/>
    </source>
</evidence>
<accession>A0ABW3X1W4</accession>
<evidence type="ECO:0000259" key="11">
    <source>
        <dbReference type="Pfam" id="PF21687"/>
    </source>
</evidence>
<evidence type="ECO:0000256" key="8">
    <source>
        <dbReference type="ARBA" id="ARBA00022989"/>
    </source>
</evidence>
<feature type="transmembrane region" description="Helical" evidence="10">
    <location>
        <begin position="17"/>
        <end position="40"/>
    </location>
</feature>
<proteinExistence type="inferred from homology"/>
<keyword evidence="8 10" id="KW-1133">Transmembrane helix</keyword>
<protein>
    <submittedName>
        <fullName evidence="12">General secretion pathway protein GspK</fullName>
    </submittedName>
</protein>
<keyword evidence="3" id="KW-0813">Transport</keyword>
<comment type="similarity">
    <text evidence="2">Belongs to the GSP K family.</text>
</comment>
<evidence type="ECO:0000256" key="2">
    <source>
        <dbReference type="ARBA" id="ARBA00007246"/>
    </source>
</evidence>
<evidence type="ECO:0000256" key="1">
    <source>
        <dbReference type="ARBA" id="ARBA00004533"/>
    </source>
</evidence>
<evidence type="ECO:0000256" key="4">
    <source>
        <dbReference type="ARBA" id="ARBA00022475"/>
    </source>
</evidence>
<reference evidence="13" key="1">
    <citation type="journal article" date="2019" name="Int. J. Syst. Evol. Microbiol.">
        <title>The Global Catalogue of Microorganisms (GCM) 10K type strain sequencing project: providing services to taxonomists for standard genome sequencing and annotation.</title>
        <authorList>
            <consortium name="The Broad Institute Genomics Platform"/>
            <consortium name="The Broad Institute Genome Sequencing Center for Infectious Disease"/>
            <person name="Wu L."/>
            <person name="Ma J."/>
        </authorList>
    </citation>
    <scope>NUCLEOTIDE SEQUENCE [LARGE SCALE GENOMIC DNA]</scope>
    <source>
        <strain evidence="13">CCUG 56108</strain>
    </source>
</reference>
<organism evidence="12 13">
    <name type="scientific">Methylobacterium marchantiae</name>
    <dbReference type="NCBI Taxonomy" id="600331"/>
    <lineage>
        <taxon>Bacteria</taxon>
        <taxon>Pseudomonadati</taxon>
        <taxon>Pseudomonadota</taxon>
        <taxon>Alphaproteobacteria</taxon>
        <taxon>Hyphomicrobiales</taxon>
        <taxon>Methylobacteriaceae</taxon>
        <taxon>Methylobacterium</taxon>
    </lineage>
</organism>
<evidence type="ECO:0000256" key="3">
    <source>
        <dbReference type="ARBA" id="ARBA00022448"/>
    </source>
</evidence>
<evidence type="ECO:0000313" key="12">
    <source>
        <dbReference type="EMBL" id="MFD1302943.1"/>
    </source>
</evidence>
<dbReference type="Gene3D" id="1.10.40.60">
    <property type="entry name" value="EpsJ-like"/>
    <property type="match status" value="1"/>
</dbReference>
<dbReference type="Proteomes" id="UP001597176">
    <property type="component" value="Unassembled WGS sequence"/>
</dbReference>
<name>A0ABW3X1W4_9HYPH</name>
<feature type="domain" description="T2SS protein K first SAM-like" evidence="11">
    <location>
        <begin position="126"/>
        <end position="205"/>
    </location>
</feature>
<dbReference type="Pfam" id="PF21687">
    <property type="entry name" value="T2SSK_1st"/>
    <property type="match status" value="1"/>
</dbReference>
<evidence type="ECO:0000256" key="7">
    <source>
        <dbReference type="ARBA" id="ARBA00022927"/>
    </source>
</evidence>
<keyword evidence="6 10" id="KW-0812">Transmembrane</keyword>
<evidence type="ECO:0000256" key="6">
    <source>
        <dbReference type="ARBA" id="ARBA00022692"/>
    </source>
</evidence>
<gene>
    <name evidence="12" type="ORF">ACFQ4G_15325</name>
</gene>
<comment type="caution">
    <text evidence="12">The sequence shown here is derived from an EMBL/GenBank/DDBJ whole genome shotgun (WGS) entry which is preliminary data.</text>
</comment>
<dbReference type="PANTHER" id="PTHR38831">
    <property type="entry name" value="TYPE II SECRETION SYSTEM PROTEIN K"/>
    <property type="match status" value="1"/>
</dbReference>
<keyword evidence="5" id="KW-0997">Cell inner membrane</keyword>
<dbReference type="InterPro" id="IPR049031">
    <property type="entry name" value="T2SSK_SAM-like_1st"/>
</dbReference>
<evidence type="ECO:0000256" key="10">
    <source>
        <dbReference type="SAM" id="Phobius"/>
    </source>
</evidence>
<keyword evidence="4" id="KW-1003">Cell membrane</keyword>
<dbReference type="EMBL" id="JBHTND010000021">
    <property type="protein sequence ID" value="MFD1302943.1"/>
    <property type="molecule type" value="Genomic_DNA"/>
</dbReference>
<dbReference type="RefSeq" id="WP_238205661.1">
    <property type="nucleotide sequence ID" value="NZ_JBHTND010000021.1"/>
</dbReference>
<keyword evidence="7" id="KW-0653">Protein transport</keyword>
<dbReference type="InterPro" id="IPR005628">
    <property type="entry name" value="GspK"/>
</dbReference>